<name>A0AAU9PEI8_9ASTR</name>
<dbReference type="Proteomes" id="UP001157418">
    <property type="component" value="Unassembled WGS sequence"/>
</dbReference>
<evidence type="ECO:0000313" key="2">
    <source>
        <dbReference type="Proteomes" id="UP001157418"/>
    </source>
</evidence>
<protein>
    <submittedName>
        <fullName evidence="1">Uncharacterized protein</fullName>
    </submittedName>
</protein>
<organism evidence="1 2">
    <name type="scientific">Lactuca virosa</name>
    <dbReference type="NCBI Taxonomy" id="75947"/>
    <lineage>
        <taxon>Eukaryota</taxon>
        <taxon>Viridiplantae</taxon>
        <taxon>Streptophyta</taxon>
        <taxon>Embryophyta</taxon>
        <taxon>Tracheophyta</taxon>
        <taxon>Spermatophyta</taxon>
        <taxon>Magnoliopsida</taxon>
        <taxon>eudicotyledons</taxon>
        <taxon>Gunneridae</taxon>
        <taxon>Pentapetalae</taxon>
        <taxon>asterids</taxon>
        <taxon>campanulids</taxon>
        <taxon>Asterales</taxon>
        <taxon>Asteraceae</taxon>
        <taxon>Cichorioideae</taxon>
        <taxon>Cichorieae</taxon>
        <taxon>Lactucinae</taxon>
        <taxon>Lactuca</taxon>
    </lineage>
</organism>
<proteinExistence type="predicted"/>
<reference evidence="1 2" key="1">
    <citation type="submission" date="2022-01" db="EMBL/GenBank/DDBJ databases">
        <authorList>
            <person name="Xiong W."/>
            <person name="Schranz E."/>
        </authorList>
    </citation>
    <scope>NUCLEOTIDE SEQUENCE [LARGE SCALE GENOMIC DNA]</scope>
</reference>
<evidence type="ECO:0000313" key="1">
    <source>
        <dbReference type="EMBL" id="CAH1448206.1"/>
    </source>
</evidence>
<comment type="caution">
    <text evidence="1">The sequence shown here is derived from an EMBL/GenBank/DDBJ whole genome shotgun (WGS) entry which is preliminary data.</text>
</comment>
<dbReference type="PANTHER" id="PTHR34570">
    <property type="entry name" value="OS03G0593100 PROTEIN"/>
    <property type="match status" value="1"/>
</dbReference>
<keyword evidence="2" id="KW-1185">Reference proteome</keyword>
<dbReference type="EMBL" id="CAKMRJ010005634">
    <property type="protein sequence ID" value="CAH1448206.1"/>
    <property type="molecule type" value="Genomic_DNA"/>
</dbReference>
<gene>
    <name evidence="1" type="ORF">LVIROSA_LOCUS33766</name>
</gene>
<dbReference type="PANTHER" id="PTHR34570:SF12">
    <property type="entry name" value="EXPRESSED PROTEIN"/>
    <property type="match status" value="1"/>
</dbReference>
<dbReference type="AlphaFoldDB" id="A0AAU9PEI8"/>
<sequence>MVREQSDHKAICSSIAMLQERFRQLEKLKEMREERELLKLISVSSNNHQCNSYYDQQYSLSSNFYEPSKYIFHSEEVIFPTQPLDSQLLSLTLWPTSQTKKYADSFWDINIESTQKISSKPSWLTNVPLARPTLVKNIDESSVNSDVDTTLHL</sequence>
<accession>A0AAU9PEI8</accession>